<evidence type="ECO:0000313" key="2">
    <source>
        <dbReference type="EMBL" id="ATB28289.1"/>
    </source>
</evidence>
<dbReference type="EMBL" id="CP022163">
    <property type="protein sequence ID" value="ATB28289.1"/>
    <property type="molecule type" value="Genomic_DNA"/>
</dbReference>
<dbReference type="RefSeq" id="WP_095976985.1">
    <property type="nucleotide sequence ID" value="NZ_CP022163.1"/>
</dbReference>
<dbReference type="Proteomes" id="UP000217289">
    <property type="component" value="Chromosome"/>
</dbReference>
<evidence type="ECO:0000256" key="1">
    <source>
        <dbReference type="ARBA" id="ARBA00023002"/>
    </source>
</evidence>
<keyword evidence="1" id="KW-0560">Oxidoreductase</keyword>
<accession>A0A250I8U6</accession>
<organism evidence="2 3">
    <name type="scientific">Melittangium boletus DSM 14713</name>
    <dbReference type="NCBI Taxonomy" id="1294270"/>
    <lineage>
        <taxon>Bacteria</taxon>
        <taxon>Pseudomonadati</taxon>
        <taxon>Myxococcota</taxon>
        <taxon>Myxococcia</taxon>
        <taxon>Myxococcales</taxon>
        <taxon>Cystobacterineae</taxon>
        <taxon>Archangiaceae</taxon>
        <taxon>Melittangium</taxon>
    </lineage>
</organism>
<dbReference type="KEGG" id="mbd:MEBOL_001735"/>
<keyword evidence="3" id="KW-1185">Reference proteome</keyword>
<dbReference type="InterPro" id="IPR052228">
    <property type="entry name" value="Sec_Metab_Biosynth_Oxidored"/>
</dbReference>
<evidence type="ECO:0000313" key="3">
    <source>
        <dbReference type="Proteomes" id="UP000217289"/>
    </source>
</evidence>
<sequence>MKQDPNITWRRVDAASLDLKGWKIAVIGGTGGLGRAITGVLVSRGASVTVVGQTFRDKGVPGIEFVKADLSLLREAERVAKALPAEQLDLLVFTAGIFAAPKRQETAEGLERDIAVSYLNRLVMLRELAPRLGKGRPAERAKLKPRVFVMGYPGTGQAGTLGDLNADRSYSAMTVHMNTVAGNEMLVLDAAKRYPHATFFGLNPGLIKTNIRDNFFGKDSFKSRFMETLIGFFTPSPETYAARITPLLVSPDLEGHSGALFNQKGFAIMPSPTLADGAHVAKFLAESEALVARATG</sequence>
<dbReference type="SUPFAM" id="SSF51735">
    <property type="entry name" value="NAD(P)-binding Rossmann-fold domains"/>
    <property type="match status" value="1"/>
</dbReference>
<dbReference type="InterPro" id="IPR036291">
    <property type="entry name" value="NAD(P)-bd_dom_sf"/>
</dbReference>
<dbReference type="GO" id="GO:0016491">
    <property type="term" value="F:oxidoreductase activity"/>
    <property type="evidence" value="ECO:0007669"/>
    <property type="project" value="UniProtKB-KW"/>
</dbReference>
<protein>
    <submittedName>
        <fullName evidence="2">Oxidoreductase</fullName>
    </submittedName>
</protein>
<gene>
    <name evidence="2" type="ORF">MEBOL_001735</name>
</gene>
<dbReference type="OrthoDB" id="109589at2"/>
<proteinExistence type="predicted"/>
<dbReference type="AlphaFoldDB" id="A0A250I8U6"/>
<dbReference type="Gene3D" id="3.40.50.720">
    <property type="entry name" value="NAD(P)-binding Rossmann-like Domain"/>
    <property type="match status" value="1"/>
</dbReference>
<reference evidence="2 3" key="1">
    <citation type="submission" date="2017-06" db="EMBL/GenBank/DDBJ databases">
        <authorList>
            <person name="Kim H.J."/>
            <person name="Triplett B.A."/>
        </authorList>
    </citation>
    <scope>NUCLEOTIDE SEQUENCE [LARGE SCALE GENOMIC DNA]</scope>
    <source>
        <strain evidence="2 3">DSM 14713</strain>
    </source>
</reference>
<dbReference type="PANTHER" id="PTHR47534:SF3">
    <property type="entry name" value="ALCOHOL DEHYDROGENASE-LIKE C-TERMINAL DOMAIN-CONTAINING PROTEIN"/>
    <property type="match status" value="1"/>
</dbReference>
<dbReference type="PANTHER" id="PTHR47534">
    <property type="entry name" value="YALI0E05731P"/>
    <property type="match status" value="1"/>
</dbReference>
<name>A0A250I8U6_9BACT</name>